<evidence type="ECO:0000256" key="9">
    <source>
        <dbReference type="ARBA" id="ARBA00023128"/>
    </source>
</evidence>
<evidence type="ECO:0000256" key="3">
    <source>
        <dbReference type="ARBA" id="ARBA00022448"/>
    </source>
</evidence>
<evidence type="ECO:0000256" key="4">
    <source>
        <dbReference type="ARBA" id="ARBA00022547"/>
    </source>
</evidence>
<evidence type="ECO:0000256" key="1">
    <source>
        <dbReference type="ARBA" id="ARBA00004304"/>
    </source>
</evidence>
<reference evidence="14" key="1">
    <citation type="journal article" name="Sci. Rep.">
        <title>Mitogenome analyses elucidate the evolutionary relationships of a probable Eocene wet tropics relic in the xerophile lizard genus Acanthodactylus.</title>
        <authorList>
            <person name="Kirchhof S."/>
            <person name="Lyra M.L."/>
            <person name="Rodriguez A."/>
            <person name="Ineich I."/>
            <person name="Muller J."/>
            <person name="Rodel M.O."/>
            <person name="Trape J.F."/>
            <person name="Vences M."/>
            <person name="Boissinot S."/>
        </authorList>
    </citation>
    <scope>NUCLEOTIDE SEQUENCE</scope>
</reference>
<dbReference type="GO" id="GO:0015078">
    <property type="term" value="F:proton transmembrane transporter activity"/>
    <property type="evidence" value="ECO:0007669"/>
    <property type="project" value="InterPro"/>
</dbReference>
<keyword evidence="6 12" id="KW-0375">Hydrogen ion transport</keyword>
<keyword evidence="7 13" id="KW-1133">Transmembrane helix</keyword>
<proteinExistence type="inferred from homology"/>
<dbReference type="EMBL" id="MW496123">
    <property type="protein sequence ID" value="QTA72685.1"/>
    <property type="molecule type" value="Genomic_DNA"/>
</dbReference>
<sequence>MPQLNPTPWFFIFMMVWITLIMLLTKIIFNKNPSLPVQQISTPNINFWIWPWP</sequence>
<dbReference type="GO" id="GO:0045259">
    <property type="term" value="C:proton-transporting ATP synthase complex"/>
    <property type="evidence" value="ECO:0007669"/>
    <property type="project" value="UniProtKB-KW"/>
</dbReference>
<keyword evidence="9 12" id="KW-0496">Mitochondrion</keyword>
<dbReference type="GeneID" id="69228788"/>
<keyword evidence="3 12" id="KW-0813">Transport</keyword>
<evidence type="ECO:0000256" key="5">
    <source>
        <dbReference type="ARBA" id="ARBA00022692"/>
    </source>
</evidence>
<keyword evidence="4 12" id="KW-0138">CF(0)</keyword>
<dbReference type="InterPro" id="IPR001421">
    <property type="entry name" value="ATP8_metazoa"/>
</dbReference>
<evidence type="ECO:0000256" key="2">
    <source>
        <dbReference type="ARBA" id="ARBA00008892"/>
    </source>
</evidence>
<geneLocation type="mitochondrion" evidence="14"/>
<evidence type="ECO:0000313" key="14">
    <source>
        <dbReference type="EMBL" id="QTA72685.1"/>
    </source>
</evidence>
<gene>
    <name evidence="14" type="primary">ATP8</name>
</gene>
<dbReference type="Pfam" id="PF00895">
    <property type="entry name" value="ATP-synt_8"/>
    <property type="match status" value="1"/>
</dbReference>
<evidence type="ECO:0000256" key="7">
    <source>
        <dbReference type="ARBA" id="ARBA00022989"/>
    </source>
</evidence>
<feature type="transmembrane region" description="Helical" evidence="13">
    <location>
        <begin position="6"/>
        <end position="29"/>
    </location>
</feature>
<evidence type="ECO:0000256" key="10">
    <source>
        <dbReference type="ARBA" id="ARBA00023136"/>
    </source>
</evidence>
<accession>A0A8A3WMD9</accession>
<evidence type="ECO:0000256" key="8">
    <source>
        <dbReference type="ARBA" id="ARBA00023065"/>
    </source>
</evidence>
<evidence type="ECO:0000256" key="6">
    <source>
        <dbReference type="ARBA" id="ARBA00022781"/>
    </source>
</evidence>
<dbReference type="CTD" id="4509"/>
<keyword evidence="11" id="KW-0066">ATP synthesis</keyword>
<comment type="similarity">
    <text evidence="2 12">Belongs to the ATPase protein 8 family.</text>
</comment>
<keyword evidence="8 12" id="KW-0406">Ion transport</keyword>
<evidence type="ECO:0000256" key="12">
    <source>
        <dbReference type="RuleBase" id="RU003661"/>
    </source>
</evidence>
<protein>
    <recommendedName>
        <fullName evidence="12">ATP synthase complex subunit 8</fullName>
    </recommendedName>
</protein>
<name>A0A8A3WMD9_9SAUR</name>
<dbReference type="AlphaFoldDB" id="A0A8A3WMD9"/>
<evidence type="ECO:0000256" key="11">
    <source>
        <dbReference type="ARBA" id="ARBA00023310"/>
    </source>
</evidence>
<comment type="subcellular location">
    <subcellularLocation>
        <location evidence="1 12">Mitochondrion membrane</location>
        <topology evidence="1 12">Single-pass membrane protein</topology>
    </subcellularLocation>
</comment>
<dbReference type="RefSeq" id="YP_010234506.1">
    <property type="nucleotide sequence ID" value="NC_059781.1"/>
</dbReference>
<evidence type="ECO:0000256" key="13">
    <source>
        <dbReference type="SAM" id="Phobius"/>
    </source>
</evidence>
<keyword evidence="10 13" id="KW-0472">Membrane</keyword>
<organism evidence="14">
    <name type="scientific">Acanthodactylus guineensis</name>
    <name type="common">Guinea fringe-fingered lizard</name>
    <dbReference type="NCBI Taxonomy" id="1855261"/>
    <lineage>
        <taxon>Eukaryota</taxon>
        <taxon>Metazoa</taxon>
        <taxon>Chordata</taxon>
        <taxon>Craniata</taxon>
        <taxon>Vertebrata</taxon>
        <taxon>Euteleostomi</taxon>
        <taxon>Lepidosauria</taxon>
        <taxon>Squamata</taxon>
        <taxon>Bifurcata</taxon>
        <taxon>Unidentata</taxon>
        <taxon>Episquamata</taxon>
        <taxon>Laterata</taxon>
        <taxon>Lacertibaenia</taxon>
        <taxon>Lacertidae</taxon>
        <taxon>Acanthodactylus</taxon>
    </lineage>
</organism>
<dbReference type="GO" id="GO:0015986">
    <property type="term" value="P:proton motive force-driven ATP synthesis"/>
    <property type="evidence" value="ECO:0007669"/>
    <property type="project" value="InterPro"/>
</dbReference>
<keyword evidence="5 12" id="KW-0812">Transmembrane</keyword>
<dbReference type="GO" id="GO:0031966">
    <property type="term" value="C:mitochondrial membrane"/>
    <property type="evidence" value="ECO:0007669"/>
    <property type="project" value="UniProtKB-SubCell"/>
</dbReference>